<dbReference type="OMA" id="QNWIKNS"/>
<dbReference type="InterPro" id="IPR014898">
    <property type="entry name" value="Znf_C2H2_LYAR"/>
</dbReference>
<feature type="compositionally biased region" description="Polar residues" evidence="8">
    <location>
        <begin position="163"/>
        <end position="172"/>
    </location>
</feature>
<protein>
    <submittedName>
        <fullName evidence="12">CSON007028 protein</fullName>
    </submittedName>
</protein>
<dbReference type="PANTHER" id="PTHR13100">
    <property type="entry name" value="CELL GROWTH-REGULATING NUCLEOLAR PROTEIN LYAR"/>
    <property type="match status" value="1"/>
</dbReference>
<dbReference type="SUPFAM" id="SSF57667">
    <property type="entry name" value="beta-beta-alpha zinc fingers"/>
    <property type="match status" value="2"/>
</dbReference>
<keyword evidence="2" id="KW-0479">Metal-binding</keyword>
<dbReference type="InterPro" id="IPR058719">
    <property type="entry name" value="WHD_LYAR"/>
</dbReference>
<evidence type="ECO:0000259" key="9">
    <source>
        <dbReference type="Pfam" id="PF08790"/>
    </source>
</evidence>
<dbReference type="InterPro" id="IPR039999">
    <property type="entry name" value="LYAR"/>
</dbReference>
<feature type="compositionally biased region" description="Basic and acidic residues" evidence="8">
    <location>
        <begin position="186"/>
        <end position="197"/>
    </location>
</feature>
<dbReference type="GO" id="GO:0006364">
    <property type="term" value="P:rRNA processing"/>
    <property type="evidence" value="ECO:0007669"/>
    <property type="project" value="TreeGrafter"/>
</dbReference>
<gene>
    <name evidence="12" type="primary">CSON007028</name>
</gene>
<reference evidence="11" key="1">
    <citation type="submission" date="2018-04" db="EMBL/GenBank/DDBJ databases">
        <authorList>
            <person name="Go L.Y."/>
            <person name="Mitchell J.A."/>
        </authorList>
    </citation>
    <scope>NUCLEOTIDE SEQUENCE</scope>
    <source>
        <tissue evidence="11">Whole organism</tissue>
    </source>
</reference>
<accession>A0A336M2A6</accession>
<dbReference type="PROSITE" id="PS51804">
    <property type="entry name" value="ZF_C2HC_LYAR"/>
    <property type="match status" value="2"/>
</dbReference>
<evidence type="ECO:0000256" key="8">
    <source>
        <dbReference type="SAM" id="MobiDB-lite"/>
    </source>
</evidence>
<dbReference type="VEuPathDB" id="VectorBase:CSON007028"/>
<proteinExistence type="predicted"/>
<feature type="domain" description="Zinc finger C2H2 LYAR-type" evidence="9">
    <location>
        <begin position="31"/>
        <end position="58"/>
    </location>
</feature>
<dbReference type="FunFam" id="3.30.1490.490:FF:000001">
    <property type="entry name" value="cell growth-regulating nucleolar protein-like"/>
    <property type="match status" value="1"/>
</dbReference>
<evidence type="ECO:0000256" key="5">
    <source>
        <dbReference type="ARBA" id="ARBA00022833"/>
    </source>
</evidence>
<evidence type="ECO:0000256" key="7">
    <source>
        <dbReference type="PROSITE-ProRule" id="PRU01145"/>
    </source>
</evidence>
<dbReference type="Pfam" id="PF08790">
    <property type="entry name" value="zf-LYAR"/>
    <property type="match status" value="1"/>
</dbReference>
<evidence type="ECO:0000256" key="3">
    <source>
        <dbReference type="ARBA" id="ARBA00022737"/>
    </source>
</evidence>
<dbReference type="EMBL" id="UFQT01000264">
    <property type="protein sequence ID" value="SSX22557.1"/>
    <property type="molecule type" value="Genomic_DNA"/>
</dbReference>
<dbReference type="InterPro" id="IPR036236">
    <property type="entry name" value="Znf_C2H2_sf"/>
</dbReference>
<dbReference type="GO" id="GO:0000122">
    <property type="term" value="P:negative regulation of transcription by RNA polymerase II"/>
    <property type="evidence" value="ECO:0007669"/>
    <property type="project" value="TreeGrafter"/>
</dbReference>
<evidence type="ECO:0000256" key="1">
    <source>
        <dbReference type="ARBA" id="ARBA00004123"/>
    </source>
</evidence>
<dbReference type="AlphaFoldDB" id="A0A336M2A6"/>
<dbReference type="GO" id="GO:0008270">
    <property type="term" value="F:zinc ion binding"/>
    <property type="evidence" value="ECO:0007669"/>
    <property type="project" value="UniProtKB-KW"/>
</dbReference>
<dbReference type="PANTHER" id="PTHR13100:SF10">
    <property type="entry name" value="CELL GROWTH-REGULATING NUCLEOLAR PROTEIN"/>
    <property type="match status" value="1"/>
</dbReference>
<dbReference type="Gene3D" id="3.30.1490.490">
    <property type="match status" value="1"/>
</dbReference>
<evidence type="ECO:0000256" key="6">
    <source>
        <dbReference type="ARBA" id="ARBA00023242"/>
    </source>
</evidence>
<evidence type="ECO:0000313" key="12">
    <source>
        <dbReference type="EMBL" id="SSX22557.1"/>
    </source>
</evidence>
<feature type="compositionally biased region" description="Low complexity" evidence="8">
    <location>
        <begin position="152"/>
        <end position="162"/>
    </location>
</feature>
<evidence type="ECO:0000259" key="10">
    <source>
        <dbReference type="Pfam" id="PF25879"/>
    </source>
</evidence>
<feature type="domain" description="Cell growth-regulating nucleolar protein-like winged helix" evidence="10">
    <location>
        <begin position="218"/>
        <end position="286"/>
    </location>
</feature>
<dbReference type="GO" id="GO:0005730">
    <property type="term" value="C:nucleolus"/>
    <property type="evidence" value="ECO:0007669"/>
    <property type="project" value="TreeGrafter"/>
</dbReference>
<keyword evidence="5" id="KW-0862">Zinc</keyword>
<reference evidence="12" key="2">
    <citation type="submission" date="2018-07" db="EMBL/GenBank/DDBJ databases">
        <authorList>
            <person name="Quirk P.G."/>
            <person name="Krulwich T.A."/>
        </authorList>
    </citation>
    <scope>NUCLEOTIDE SEQUENCE</scope>
</reference>
<dbReference type="Pfam" id="PF25879">
    <property type="entry name" value="WHD_LYAR"/>
    <property type="match status" value="1"/>
</dbReference>
<keyword evidence="6" id="KW-0539">Nucleus</keyword>
<comment type="subcellular location">
    <subcellularLocation>
        <location evidence="1">Nucleus</location>
    </subcellularLocation>
</comment>
<dbReference type="EMBL" id="UFQS01000264">
    <property type="protein sequence ID" value="SSX02180.1"/>
    <property type="molecule type" value="Genomic_DNA"/>
</dbReference>
<name>A0A336M2A6_CULSO</name>
<evidence type="ECO:0000256" key="2">
    <source>
        <dbReference type="ARBA" id="ARBA00022723"/>
    </source>
</evidence>
<organism evidence="12">
    <name type="scientific">Culicoides sonorensis</name>
    <name type="common">Biting midge</name>
    <dbReference type="NCBI Taxonomy" id="179676"/>
    <lineage>
        <taxon>Eukaryota</taxon>
        <taxon>Metazoa</taxon>
        <taxon>Ecdysozoa</taxon>
        <taxon>Arthropoda</taxon>
        <taxon>Hexapoda</taxon>
        <taxon>Insecta</taxon>
        <taxon>Pterygota</taxon>
        <taxon>Neoptera</taxon>
        <taxon>Endopterygota</taxon>
        <taxon>Diptera</taxon>
        <taxon>Nematocera</taxon>
        <taxon>Chironomoidea</taxon>
        <taxon>Ceratopogonidae</taxon>
        <taxon>Ceratopogoninae</taxon>
        <taxon>Culicoides</taxon>
        <taxon>Monoculicoides</taxon>
    </lineage>
</organism>
<keyword evidence="4 7" id="KW-0863">Zinc-finger</keyword>
<evidence type="ECO:0000313" key="11">
    <source>
        <dbReference type="EMBL" id="SSX02180.1"/>
    </source>
</evidence>
<sequence>MVVFACNHCGESLKKQAVEKHSFRCSRNIFVSCMDCQKDFKGEEYDAHIKCISEMEKYSAKGYVPKPNQNKGAKKQEAWVEMVRSIQQSQKNISINVNKVLTTISKHDNIPRKRASFIRFLQNSFRYMKMPDIEAAWNLLDEEMKKNKSAVTNGNTNGNTNGVSNGQENHQNGTKRKLEDEDEQESESKSEEPETKSSKKKIKLDESQEETETTNGVSKFDWATTIKDILLSKNNQLKLNKLKKKVFRRYKACTGTEEISDKIERKFNKKLRKLGLIVKEDTVQLIE</sequence>
<keyword evidence="3" id="KW-0677">Repeat</keyword>
<evidence type="ECO:0000256" key="4">
    <source>
        <dbReference type="ARBA" id="ARBA00022771"/>
    </source>
</evidence>
<dbReference type="GO" id="GO:0003677">
    <property type="term" value="F:DNA binding"/>
    <property type="evidence" value="ECO:0007669"/>
    <property type="project" value="InterPro"/>
</dbReference>
<feature type="region of interest" description="Disordered" evidence="8">
    <location>
        <begin position="148"/>
        <end position="216"/>
    </location>
</feature>